<dbReference type="GeneID" id="109465831"/>
<feature type="transmembrane region" description="Helical" evidence="1">
    <location>
        <begin position="58"/>
        <end position="83"/>
    </location>
</feature>
<feature type="transmembrane region" description="Helical" evidence="1">
    <location>
        <begin position="494"/>
        <end position="515"/>
    </location>
</feature>
<keyword evidence="1" id="KW-1133">Transmembrane helix</keyword>
<feature type="transmembrane region" description="Helical" evidence="1">
    <location>
        <begin position="453"/>
        <end position="474"/>
    </location>
</feature>
<dbReference type="RefSeq" id="XP_019618832.1">
    <property type="nucleotide sequence ID" value="XM_019763273.1"/>
</dbReference>
<dbReference type="Proteomes" id="UP000515135">
    <property type="component" value="Unplaced"/>
</dbReference>
<evidence type="ECO:0000313" key="3">
    <source>
        <dbReference type="RefSeq" id="XP_019618832.1"/>
    </source>
</evidence>
<accession>A0A6P4YJG6</accession>
<feature type="transmembrane region" description="Helical" evidence="1">
    <location>
        <begin position="307"/>
        <end position="330"/>
    </location>
</feature>
<feature type="transmembrane region" description="Helical" evidence="1">
    <location>
        <begin position="181"/>
        <end position="200"/>
    </location>
</feature>
<evidence type="ECO:0000313" key="2">
    <source>
        <dbReference type="Proteomes" id="UP000515135"/>
    </source>
</evidence>
<feature type="transmembrane region" description="Helical" evidence="1">
    <location>
        <begin position="141"/>
        <end position="161"/>
    </location>
</feature>
<feature type="transmembrane region" description="Helical" evidence="1">
    <location>
        <begin position="417"/>
        <end position="433"/>
    </location>
</feature>
<name>A0A6P4YJG6_BRABE</name>
<keyword evidence="1" id="KW-0472">Membrane</keyword>
<proteinExistence type="predicted"/>
<dbReference type="KEGG" id="bbel:109465831"/>
<dbReference type="OrthoDB" id="10323923at2759"/>
<evidence type="ECO:0000256" key="1">
    <source>
        <dbReference type="SAM" id="Phobius"/>
    </source>
</evidence>
<keyword evidence="2" id="KW-1185">Reference proteome</keyword>
<organism evidence="2 3">
    <name type="scientific">Branchiostoma belcheri</name>
    <name type="common">Amphioxus</name>
    <dbReference type="NCBI Taxonomy" id="7741"/>
    <lineage>
        <taxon>Eukaryota</taxon>
        <taxon>Metazoa</taxon>
        <taxon>Chordata</taxon>
        <taxon>Cephalochordata</taxon>
        <taxon>Leptocardii</taxon>
        <taxon>Amphioxiformes</taxon>
        <taxon>Branchiostomatidae</taxon>
        <taxon>Branchiostoma</taxon>
    </lineage>
</organism>
<sequence>MACAIDVERGPLLDTADHLPSYGDRDGVSGHQQSIRRARCGVVFKTVLDGFRCFCAKLWIAIWPFVGFWWFLFCTVMQLVCLWRARTNGSPHNETVANVTWYAGDVSYINETKISPFANDTFLWSHCHQPHKVEKVISYSLIYGLFTFMSGILIIRWRYQIDWDDLLKNKIKQSVVYDERYLLALYVILWASATLFNHSLKCASCDQLFVLRWTIRYFSHHEYNVPHYVCSFVSLSFYTVIYIPSFLSCSYVIDLTNALVSLASDTRQLANIISSNDQPDGILDQVSNIIKDKSWSRHSGIGKELEFFTKLTMFVGTMVGFSFANIYFSSQISTVMEWVHHVSQLLSLAVTIMTPFFFVAIGVKKLHEAHDIFISEARKAQVQNLRASHGNTCEKWDVTIEAMKENVVNIVNTEKELYWTALATIGVILWHLLGHLNRFDDALEKNIEDERFALTYFACLTLILAIGITFWALFQLKMVPRCVKPGQRQGSCRVFLNSVLVGAVVFSAVYTPWLLQYNRRACPL</sequence>
<protein>
    <submittedName>
        <fullName evidence="3">Uncharacterized protein LOC109465831</fullName>
    </submittedName>
</protein>
<reference evidence="3" key="1">
    <citation type="submission" date="2025-08" db="UniProtKB">
        <authorList>
            <consortium name="RefSeq"/>
        </authorList>
    </citation>
    <scope>IDENTIFICATION</scope>
    <source>
        <tissue evidence="3">Gonad</tissue>
    </source>
</reference>
<gene>
    <name evidence="3" type="primary">LOC109465831</name>
</gene>
<dbReference type="AlphaFoldDB" id="A0A6P4YJG6"/>
<feature type="transmembrane region" description="Helical" evidence="1">
    <location>
        <begin position="342"/>
        <end position="363"/>
    </location>
</feature>
<keyword evidence="1" id="KW-0812">Transmembrane</keyword>